<reference evidence="2 3" key="1">
    <citation type="submission" date="2020-11" db="EMBL/GenBank/DDBJ databases">
        <title>Sulfur oxidizing isolate from Hospital Hole Sinkhole.</title>
        <authorList>
            <person name="Scott K.M."/>
        </authorList>
    </citation>
    <scope>NUCLEOTIDE SEQUENCE [LARGE SCALE GENOMIC DNA]</scope>
    <source>
        <strain evidence="2 3">HH1</strain>
    </source>
</reference>
<dbReference type="EMBL" id="JACBGI020000015">
    <property type="protein sequence ID" value="MBF6058291.1"/>
    <property type="molecule type" value="Genomic_DNA"/>
</dbReference>
<evidence type="ECO:0008006" key="4">
    <source>
        <dbReference type="Google" id="ProtNLM"/>
    </source>
</evidence>
<feature type="signal peptide" evidence="1">
    <location>
        <begin position="1"/>
        <end position="19"/>
    </location>
</feature>
<evidence type="ECO:0000313" key="2">
    <source>
        <dbReference type="EMBL" id="MBF6058291.1"/>
    </source>
</evidence>
<keyword evidence="1" id="KW-0732">Signal</keyword>
<protein>
    <recommendedName>
        <fullName evidence="4">Nuclear transport factor 2 family protein</fullName>
    </recommendedName>
</protein>
<evidence type="ECO:0000313" key="3">
    <source>
        <dbReference type="Proteomes" id="UP001193680"/>
    </source>
</evidence>
<keyword evidence="3" id="KW-1185">Reference proteome</keyword>
<accession>A0ABS0C261</accession>
<dbReference type="RefSeq" id="WP_194947654.1">
    <property type="nucleotide sequence ID" value="NZ_JACBGI020000015.1"/>
</dbReference>
<name>A0ABS0C261_9GAMM</name>
<proteinExistence type="predicted"/>
<dbReference type="Proteomes" id="UP001193680">
    <property type="component" value="Unassembled WGS sequence"/>
</dbReference>
<feature type="chain" id="PRO_5046698194" description="Nuclear transport factor 2 family protein" evidence="1">
    <location>
        <begin position="20"/>
        <end position="180"/>
    </location>
</feature>
<sequence>MKSLLAFVFSATFVAMCSAGESDIRNQQIEVGKRYYQNILDNKPEKSYELLSAKDKESFSKEQFSRFINMRTAVLDKNRIVTVKDATVEESDGSMALVKVSAELVSPGSGEVKKLSATQVLLNENGEWRIYSAHSILSALMQTKSVCDSDRPMPAGQKEMACFVFYGTETSPEKTSAEAH</sequence>
<evidence type="ECO:0000256" key="1">
    <source>
        <dbReference type="SAM" id="SignalP"/>
    </source>
</evidence>
<organism evidence="2 3">
    <name type="scientific">Thiomicrorhabdus heinhorstiae</name>
    <dbReference type="NCBI Taxonomy" id="2748010"/>
    <lineage>
        <taxon>Bacteria</taxon>
        <taxon>Pseudomonadati</taxon>
        <taxon>Pseudomonadota</taxon>
        <taxon>Gammaproteobacteria</taxon>
        <taxon>Thiotrichales</taxon>
        <taxon>Piscirickettsiaceae</taxon>
        <taxon>Thiomicrorhabdus</taxon>
    </lineage>
</organism>
<gene>
    <name evidence="2" type="ORF">H8792_008045</name>
</gene>
<comment type="caution">
    <text evidence="2">The sequence shown here is derived from an EMBL/GenBank/DDBJ whole genome shotgun (WGS) entry which is preliminary data.</text>
</comment>